<proteinExistence type="predicted"/>
<protein>
    <submittedName>
        <fullName evidence="3">Uncharacterized protein</fullName>
    </submittedName>
</protein>
<evidence type="ECO:0000313" key="3">
    <source>
        <dbReference type="EMBL" id="QGQ23342.1"/>
    </source>
</evidence>
<reference evidence="3 4" key="1">
    <citation type="submission" date="2019-09" db="EMBL/GenBank/DDBJ databases">
        <title>Gimesia benthica sp. nov., a novel bacterium isolated from deep-sea water of the Northwest Indian Ocean.</title>
        <authorList>
            <person name="Dai X."/>
        </authorList>
    </citation>
    <scope>NUCLEOTIDE SEQUENCE [LARGE SCALE GENOMIC DNA]</scope>
    <source>
        <strain evidence="3 4">E7</strain>
    </source>
</reference>
<dbReference type="KEGG" id="gim:F1728_11960"/>
<evidence type="ECO:0000256" key="2">
    <source>
        <dbReference type="SAM" id="SignalP"/>
    </source>
</evidence>
<sequence>MKRFRLSTVIPAVLLSLLMSGCASTSGTKAVAWKAPVAPWNWGKSASSEEKSEKAEKETTAEEETAVAKIDGVEIDKETAVELGKEAGELLTQPEKKPAKVTTHNAELLAYIHEELKDATPKERSQYLASFKGVDPEMIKNILRTRRMVNSMQAQQLAEHKTTPAAPVNLPGLGHTQPGGSPAPNSSLPQVGNQQPVVQQASAQQMAPPGQITPGSQQVQQINNPVQLGTLETAGNNPEAGLPAVVPGQPQGYSTSETISQGLNHIPLVGPLKTKLSSAIHQGTSAIQNGITRTSTAFTGQQNPAAQQLPVTSTNPQMAPVTNPQSAELAPQMVPLAVAQSGASAQDQLQQLISVAESEIAQLQPGSSPEEKQNYIERHVYLRMLYLMAGQHERALEAIPGIEPADQEFWQQTFWAVANYFDEAAIPDVADRATQTVTQLRQATARLQEKANLKLKNVAFCHKISSFGSYERFERDEYTPGRPVLVYSEIENFTSELTADGMYRTLLKSKIQIFKAGTNGDLVAEIPFDTTEDLCRNVRKDYFHSYKFEIPRNISLGPHIMKLTVEDEISQKVATYSQNFTVR</sequence>
<feature type="chain" id="PRO_5026230397" evidence="2">
    <location>
        <begin position="26"/>
        <end position="583"/>
    </location>
</feature>
<gene>
    <name evidence="3" type="ORF">F1728_11960</name>
</gene>
<name>A0A6I6ACK1_9PLAN</name>
<keyword evidence="4" id="KW-1185">Reference proteome</keyword>
<evidence type="ECO:0000256" key="1">
    <source>
        <dbReference type="SAM" id="MobiDB-lite"/>
    </source>
</evidence>
<dbReference type="AlphaFoldDB" id="A0A6I6ACK1"/>
<feature type="compositionally biased region" description="Low complexity" evidence="1">
    <location>
        <begin position="189"/>
        <end position="210"/>
    </location>
</feature>
<dbReference type="EMBL" id="CP043930">
    <property type="protein sequence ID" value="QGQ23342.1"/>
    <property type="molecule type" value="Genomic_DNA"/>
</dbReference>
<feature type="compositionally biased region" description="Basic and acidic residues" evidence="1">
    <location>
        <begin position="47"/>
        <end position="60"/>
    </location>
</feature>
<feature type="signal peptide" evidence="2">
    <location>
        <begin position="1"/>
        <end position="25"/>
    </location>
</feature>
<accession>A0A6I6ACK1</accession>
<keyword evidence="2" id="KW-0732">Signal</keyword>
<dbReference type="RefSeq" id="WP_155364304.1">
    <property type="nucleotide sequence ID" value="NZ_CP043930.1"/>
</dbReference>
<dbReference type="PROSITE" id="PS51257">
    <property type="entry name" value="PROKAR_LIPOPROTEIN"/>
    <property type="match status" value="1"/>
</dbReference>
<organism evidence="3 4">
    <name type="scientific">Gimesia benthica</name>
    <dbReference type="NCBI Taxonomy" id="2608982"/>
    <lineage>
        <taxon>Bacteria</taxon>
        <taxon>Pseudomonadati</taxon>
        <taxon>Planctomycetota</taxon>
        <taxon>Planctomycetia</taxon>
        <taxon>Planctomycetales</taxon>
        <taxon>Planctomycetaceae</taxon>
        <taxon>Gimesia</taxon>
    </lineage>
</organism>
<evidence type="ECO:0000313" key="4">
    <source>
        <dbReference type="Proteomes" id="UP000427281"/>
    </source>
</evidence>
<dbReference type="Proteomes" id="UP000427281">
    <property type="component" value="Chromosome"/>
</dbReference>
<feature type="region of interest" description="Disordered" evidence="1">
    <location>
        <begin position="42"/>
        <end position="63"/>
    </location>
</feature>
<feature type="region of interest" description="Disordered" evidence="1">
    <location>
        <begin position="152"/>
        <end position="218"/>
    </location>
</feature>